<gene>
    <name evidence="1" type="ORF">UFOVP257_397</name>
</gene>
<name>A0A6J5LHJ5_9CAUD</name>
<organism evidence="1">
    <name type="scientific">uncultured Caudovirales phage</name>
    <dbReference type="NCBI Taxonomy" id="2100421"/>
    <lineage>
        <taxon>Viruses</taxon>
        <taxon>Duplodnaviria</taxon>
        <taxon>Heunggongvirae</taxon>
        <taxon>Uroviricota</taxon>
        <taxon>Caudoviricetes</taxon>
        <taxon>Peduoviridae</taxon>
        <taxon>Maltschvirus</taxon>
        <taxon>Maltschvirus maltsch</taxon>
    </lineage>
</organism>
<evidence type="ECO:0000313" key="1">
    <source>
        <dbReference type="EMBL" id="CAB4133675.1"/>
    </source>
</evidence>
<accession>A0A6J5LHJ5</accession>
<proteinExistence type="predicted"/>
<reference evidence="1" key="1">
    <citation type="submission" date="2020-04" db="EMBL/GenBank/DDBJ databases">
        <authorList>
            <person name="Chiriac C."/>
            <person name="Salcher M."/>
            <person name="Ghai R."/>
            <person name="Kavagutti S V."/>
        </authorList>
    </citation>
    <scope>NUCLEOTIDE SEQUENCE</scope>
</reference>
<dbReference type="EMBL" id="LR796274">
    <property type="protein sequence ID" value="CAB4133675.1"/>
    <property type="molecule type" value="Genomic_DNA"/>
</dbReference>
<sequence length="275" mass="32257">MNLNGTLFTFGCSMTSYIWPTWADILGKEFNKFENWGRAGGGNGFIFNSVIECLNKNHITKDDTVIIMWSGITRHDFYQFNEWGHYHSVFDKNLPLSCPTGCEIINYAYFAAIEKLLTLSEINFIMLSWMDYTINSKAGNLYKNTLKKIKKLDFPINRKKIINSSQRNLLDLYERLAGSAWPSLDIIFDYDKKEYSSEINEEVNEFIVMVHDNKHLYYDHISYDMHPTPIEHFNTIHNLFSNVISPSTKNWIEEIDNNVKLMTPYKFKSHNPERL</sequence>
<protein>
    <submittedName>
        <fullName evidence="1">Uncharacterized protein</fullName>
    </submittedName>
</protein>